<dbReference type="InterPro" id="IPR051604">
    <property type="entry name" value="Ergot_Alk_Oxidoreductase"/>
</dbReference>
<comment type="caution">
    <text evidence="2">The sequence shown here is derived from an EMBL/GenBank/DDBJ whole genome shotgun (WGS) entry which is preliminary data.</text>
</comment>
<gene>
    <name evidence="2" type="ORF">R3P96_21590</name>
</gene>
<proteinExistence type="predicted"/>
<dbReference type="PANTHER" id="PTHR43162:SF1">
    <property type="entry name" value="PRESTALK A DIFFERENTIATION PROTEIN A"/>
    <property type="match status" value="1"/>
</dbReference>
<dbReference type="SUPFAM" id="SSF51735">
    <property type="entry name" value="NAD(P)-binding Rossmann-fold domains"/>
    <property type="match status" value="1"/>
</dbReference>
<name>A0ABU4BIB5_9NOCA</name>
<evidence type="ECO:0000313" key="2">
    <source>
        <dbReference type="EMBL" id="MDV6263941.1"/>
    </source>
</evidence>
<dbReference type="Proteomes" id="UP001185755">
    <property type="component" value="Unassembled WGS sequence"/>
</dbReference>
<dbReference type="Gene3D" id="3.90.25.10">
    <property type="entry name" value="UDP-galactose 4-epimerase, domain 1"/>
    <property type="match status" value="1"/>
</dbReference>
<dbReference type="PANTHER" id="PTHR43162">
    <property type="match status" value="1"/>
</dbReference>
<dbReference type="RefSeq" id="WP_317566062.1">
    <property type="nucleotide sequence ID" value="NZ_JAWLJX010000009.1"/>
</dbReference>
<reference evidence="2 3" key="1">
    <citation type="submission" date="2023-10" db="EMBL/GenBank/DDBJ databases">
        <title>Development of a sustainable strategy for remediation of hydrocarbon-contaminated territories based on the waste exchange concept.</title>
        <authorList>
            <person name="Krivoruchko A."/>
        </authorList>
    </citation>
    <scope>NUCLEOTIDE SEQUENCE [LARGE SCALE GENOMIC DNA]</scope>
    <source>
        <strain evidence="2 3">IEGM 1323</strain>
    </source>
</reference>
<feature type="domain" description="NAD(P)-binding" evidence="1">
    <location>
        <begin position="6"/>
        <end position="174"/>
    </location>
</feature>
<sequence>MILVSGATGNVGGELLRLLRSEDQPVRALTRDPSKAVLPADVSVVSGNFSSPQSLVEAFSGVQAIFLMMSGQEPEVLRQAVKAGVKRVVLLSSMAVKTRPESFVGKIHSDAEQAVEESGLEWSFLRPGQFATNTRAWAPQISSGDVVRTPYGQVALPAIHPGDIAAVALAALTSDDHVGKSYSLTGPVSVTPVEQVAAIGQAIGRELRHEEIAAEQAAKQMSAHMPAEIVEATLEFLGRPTPAETDALRTVETITGEPARSFTQWANDYAGWFR</sequence>
<keyword evidence="3" id="KW-1185">Reference proteome</keyword>
<accession>A0ABU4BIB5</accession>
<evidence type="ECO:0000313" key="3">
    <source>
        <dbReference type="Proteomes" id="UP001185755"/>
    </source>
</evidence>
<dbReference type="EMBL" id="JAWLJX010000009">
    <property type="protein sequence ID" value="MDV6263941.1"/>
    <property type="molecule type" value="Genomic_DNA"/>
</dbReference>
<dbReference type="InterPro" id="IPR016040">
    <property type="entry name" value="NAD(P)-bd_dom"/>
</dbReference>
<evidence type="ECO:0000259" key="1">
    <source>
        <dbReference type="Pfam" id="PF13460"/>
    </source>
</evidence>
<protein>
    <submittedName>
        <fullName evidence="2">NAD(P)H-binding protein</fullName>
    </submittedName>
</protein>
<organism evidence="2 3">
    <name type="scientific">Rhodococcoides yunnanense</name>
    <dbReference type="NCBI Taxonomy" id="278209"/>
    <lineage>
        <taxon>Bacteria</taxon>
        <taxon>Bacillati</taxon>
        <taxon>Actinomycetota</taxon>
        <taxon>Actinomycetes</taxon>
        <taxon>Mycobacteriales</taxon>
        <taxon>Nocardiaceae</taxon>
        <taxon>Rhodococcoides</taxon>
    </lineage>
</organism>
<dbReference type="Pfam" id="PF13460">
    <property type="entry name" value="NAD_binding_10"/>
    <property type="match status" value="1"/>
</dbReference>
<dbReference type="Gene3D" id="3.40.50.720">
    <property type="entry name" value="NAD(P)-binding Rossmann-like Domain"/>
    <property type="match status" value="1"/>
</dbReference>
<dbReference type="InterPro" id="IPR036291">
    <property type="entry name" value="NAD(P)-bd_dom_sf"/>
</dbReference>